<gene>
    <name evidence="1" type="ORF">FCM35_KLT14658</name>
</gene>
<keyword evidence="2" id="KW-1185">Reference proteome</keyword>
<dbReference type="EMBL" id="SWLB01000027">
    <property type="protein sequence ID" value="KAF3321405.1"/>
    <property type="molecule type" value="Genomic_DNA"/>
</dbReference>
<evidence type="ECO:0000313" key="1">
    <source>
        <dbReference type="EMBL" id="KAF3321405.1"/>
    </source>
</evidence>
<evidence type="ECO:0000313" key="2">
    <source>
        <dbReference type="Proteomes" id="UP000623129"/>
    </source>
</evidence>
<accession>A0A833VDF2</accession>
<sequence length="85" mass="9928">MKSIPSSSFGVQEERQCWLSHYKVEISLGFTGNNFRIMEIKGNNFNIKEIKGRENDKIKADVKELLKRVYNTHLKIRPEMNIISS</sequence>
<proteinExistence type="predicted"/>
<dbReference type="Proteomes" id="UP000623129">
    <property type="component" value="Unassembled WGS sequence"/>
</dbReference>
<name>A0A833VDF2_9POAL</name>
<reference evidence="1" key="1">
    <citation type="submission" date="2020-01" db="EMBL/GenBank/DDBJ databases">
        <title>Genome sequence of Kobresia littledalei, the first chromosome-level genome in the family Cyperaceae.</title>
        <authorList>
            <person name="Qu G."/>
        </authorList>
    </citation>
    <scope>NUCLEOTIDE SEQUENCE</scope>
    <source>
        <strain evidence="1">C.B.Clarke</strain>
        <tissue evidence="1">Leaf</tissue>
    </source>
</reference>
<protein>
    <submittedName>
        <fullName evidence="1">Uncharacterized protein</fullName>
    </submittedName>
</protein>
<dbReference type="AlphaFoldDB" id="A0A833VDF2"/>
<organism evidence="1 2">
    <name type="scientific">Carex littledalei</name>
    <dbReference type="NCBI Taxonomy" id="544730"/>
    <lineage>
        <taxon>Eukaryota</taxon>
        <taxon>Viridiplantae</taxon>
        <taxon>Streptophyta</taxon>
        <taxon>Embryophyta</taxon>
        <taxon>Tracheophyta</taxon>
        <taxon>Spermatophyta</taxon>
        <taxon>Magnoliopsida</taxon>
        <taxon>Liliopsida</taxon>
        <taxon>Poales</taxon>
        <taxon>Cyperaceae</taxon>
        <taxon>Cyperoideae</taxon>
        <taxon>Cariceae</taxon>
        <taxon>Carex</taxon>
        <taxon>Carex subgen. Euthyceras</taxon>
    </lineage>
</organism>
<comment type="caution">
    <text evidence="1">The sequence shown here is derived from an EMBL/GenBank/DDBJ whole genome shotgun (WGS) entry which is preliminary data.</text>
</comment>